<keyword evidence="1" id="KW-0539">Nucleus</keyword>
<dbReference type="GO" id="GO:0006351">
    <property type="term" value="P:DNA-templated transcription"/>
    <property type="evidence" value="ECO:0007669"/>
    <property type="project" value="InterPro"/>
</dbReference>
<dbReference type="InterPro" id="IPR050987">
    <property type="entry name" value="AtrR-like"/>
</dbReference>
<gene>
    <name evidence="3" type="ORF">GRF29_19g2086471</name>
</gene>
<evidence type="ECO:0000259" key="2">
    <source>
        <dbReference type="SMART" id="SM00906"/>
    </source>
</evidence>
<protein>
    <recommendedName>
        <fullName evidence="2">Xylanolytic transcriptional activator regulatory domain-containing protein</fullName>
    </recommendedName>
</protein>
<reference evidence="3 4" key="1">
    <citation type="submission" date="2021-02" db="EMBL/GenBank/DDBJ databases">
        <title>Genome assembly of Pseudopithomyces chartarum.</title>
        <authorList>
            <person name="Jauregui R."/>
            <person name="Singh J."/>
            <person name="Voisey C."/>
        </authorList>
    </citation>
    <scope>NUCLEOTIDE SEQUENCE [LARGE SCALE GENOMIC DNA]</scope>
    <source>
        <strain evidence="3 4">AGR01</strain>
    </source>
</reference>
<dbReference type="GO" id="GO:0003700">
    <property type="term" value="F:DNA-binding transcription factor activity"/>
    <property type="evidence" value="ECO:0007669"/>
    <property type="project" value="InterPro"/>
</dbReference>
<organism evidence="3 4">
    <name type="scientific">Pseudopithomyces chartarum</name>
    <dbReference type="NCBI Taxonomy" id="1892770"/>
    <lineage>
        <taxon>Eukaryota</taxon>
        <taxon>Fungi</taxon>
        <taxon>Dikarya</taxon>
        <taxon>Ascomycota</taxon>
        <taxon>Pezizomycotina</taxon>
        <taxon>Dothideomycetes</taxon>
        <taxon>Pleosporomycetidae</taxon>
        <taxon>Pleosporales</taxon>
        <taxon>Massarineae</taxon>
        <taxon>Didymosphaeriaceae</taxon>
        <taxon>Pseudopithomyces</taxon>
    </lineage>
</organism>
<keyword evidence="4" id="KW-1185">Reference proteome</keyword>
<dbReference type="AlphaFoldDB" id="A0AAN6RKI9"/>
<dbReference type="SMART" id="SM00906">
    <property type="entry name" value="Fungal_trans"/>
    <property type="match status" value="1"/>
</dbReference>
<accession>A0AAN6RKI9</accession>
<evidence type="ECO:0000313" key="3">
    <source>
        <dbReference type="EMBL" id="KAK3215062.1"/>
    </source>
</evidence>
<evidence type="ECO:0000256" key="1">
    <source>
        <dbReference type="ARBA" id="ARBA00023242"/>
    </source>
</evidence>
<dbReference type="GO" id="GO:0003677">
    <property type="term" value="F:DNA binding"/>
    <property type="evidence" value="ECO:0007669"/>
    <property type="project" value="InterPro"/>
</dbReference>
<dbReference type="GO" id="GO:0008270">
    <property type="term" value="F:zinc ion binding"/>
    <property type="evidence" value="ECO:0007669"/>
    <property type="project" value="InterPro"/>
</dbReference>
<dbReference type="InterPro" id="IPR007219">
    <property type="entry name" value="XnlR_reg_dom"/>
</dbReference>
<feature type="domain" description="Xylanolytic transcriptional activator regulatory" evidence="2">
    <location>
        <begin position="125"/>
        <end position="196"/>
    </location>
</feature>
<proteinExistence type="predicted"/>
<sequence length="441" mass="49262">MPPQVSVVAVLRWAKENVSNSRLTWLAQILPLTEFTHICQNIYFSVDGYSDTDYILANGYLSYIFFENLVVSEQPNFAEYSQLCRENLETALAKLPVLTPSSMNVIAALTLGAYNAVENSQANAAWAFISAAASHCLMLGYNRIRTHSDDAESLTTAEERLFWAVYRLEKGISLRLGRPSCLRSRDILLPPIPHDIRIKMANIQGRAYDELYSPGSLMRDDFERNCIAKSLAAELRQCIVGTHADIMRVFGSKGETPTDPFGKVYLQFDCSGGVSDECLTVAREALQIHEQCIATVRGCQHEPLMLARYVNWAIVHCPFPPFSILITYVIHSADESELCNLERFAASLEPLGSSVASDLAQPSHLYRLLCKATRLYIRFDTTLPTSETLEFNTSGFSGSSLLDIGWSSSIPGQLQQDPEWLGEWWNGNQLVMGVLDQNTYS</sequence>
<name>A0AAN6RKI9_9PLEO</name>
<dbReference type="PANTHER" id="PTHR46910">
    <property type="entry name" value="TRANSCRIPTION FACTOR PDR1"/>
    <property type="match status" value="1"/>
</dbReference>
<evidence type="ECO:0000313" key="4">
    <source>
        <dbReference type="Proteomes" id="UP001280581"/>
    </source>
</evidence>
<dbReference type="Proteomes" id="UP001280581">
    <property type="component" value="Unassembled WGS sequence"/>
</dbReference>
<dbReference type="PANTHER" id="PTHR46910:SF5">
    <property type="entry name" value="ZN(II)2CYS6 TRANSCRIPTION FACTOR (EUROFUNG)"/>
    <property type="match status" value="1"/>
</dbReference>
<comment type="caution">
    <text evidence="3">The sequence shown here is derived from an EMBL/GenBank/DDBJ whole genome shotgun (WGS) entry which is preliminary data.</text>
</comment>
<dbReference type="Pfam" id="PF04082">
    <property type="entry name" value="Fungal_trans"/>
    <property type="match status" value="1"/>
</dbReference>
<dbReference type="CDD" id="cd12148">
    <property type="entry name" value="fungal_TF_MHR"/>
    <property type="match status" value="1"/>
</dbReference>
<dbReference type="EMBL" id="WVTA01000003">
    <property type="protein sequence ID" value="KAK3215062.1"/>
    <property type="molecule type" value="Genomic_DNA"/>
</dbReference>